<reference evidence="2 3" key="1">
    <citation type="submission" date="2020-03" db="EMBL/GenBank/DDBJ databases">
        <title>Sequencing the genomes of 1000 actinobacteria strains.</title>
        <authorList>
            <person name="Klenk H.-P."/>
        </authorList>
    </citation>
    <scope>NUCLEOTIDE SEQUENCE [LARGE SCALE GENOMIC DNA]</scope>
    <source>
        <strain evidence="2 3">DSM 45490</strain>
    </source>
</reference>
<organism evidence="2 3">
    <name type="scientific">Kribbella shirazensis</name>
    <dbReference type="NCBI Taxonomy" id="1105143"/>
    <lineage>
        <taxon>Bacteria</taxon>
        <taxon>Bacillati</taxon>
        <taxon>Actinomycetota</taxon>
        <taxon>Actinomycetes</taxon>
        <taxon>Propionibacteriales</taxon>
        <taxon>Kribbellaceae</taxon>
        <taxon>Kribbella</taxon>
    </lineage>
</organism>
<keyword evidence="1" id="KW-0812">Transmembrane</keyword>
<evidence type="ECO:0000256" key="1">
    <source>
        <dbReference type="SAM" id="Phobius"/>
    </source>
</evidence>
<proteinExistence type="predicted"/>
<protein>
    <submittedName>
        <fullName evidence="2">Uncharacterized protein</fullName>
    </submittedName>
</protein>
<evidence type="ECO:0000313" key="3">
    <source>
        <dbReference type="Proteomes" id="UP000555407"/>
    </source>
</evidence>
<accession>A0A7X5VDM1</accession>
<keyword evidence="1" id="KW-1133">Transmembrane helix</keyword>
<dbReference type="Proteomes" id="UP000555407">
    <property type="component" value="Unassembled WGS sequence"/>
</dbReference>
<keyword evidence="3" id="KW-1185">Reference proteome</keyword>
<dbReference type="AlphaFoldDB" id="A0A7X5VDM1"/>
<sequence>MARRVDWPGRGPTWLGVPALLAAIVGVLILTDIS</sequence>
<name>A0A7X5VDM1_9ACTN</name>
<feature type="transmembrane region" description="Helical" evidence="1">
    <location>
        <begin position="12"/>
        <end position="31"/>
    </location>
</feature>
<comment type="caution">
    <text evidence="2">The sequence shown here is derived from an EMBL/GenBank/DDBJ whole genome shotgun (WGS) entry which is preliminary data.</text>
</comment>
<dbReference type="EMBL" id="JAASRO010000001">
    <property type="protein sequence ID" value="NIK59232.1"/>
    <property type="molecule type" value="Genomic_DNA"/>
</dbReference>
<evidence type="ECO:0000313" key="2">
    <source>
        <dbReference type="EMBL" id="NIK59232.1"/>
    </source>
</evidence>
<gene>
    <name evidence="2" type="ORF">BJY22_004949</name>
</gene>
<keyword evidence="1" id="KW-0472">Membrane</keyword>